<keyword evidence="2" id="KW-0472">Membrane</keyword>
<evidence type="ECO:0000256" key="2">
    <source>
        <dbReference type="SAM" id="Phobius"/>
    </source>
</evidence>
<dbReference type="RefSeq" id="WP_272752427.1">
    <property type="nucleotide sequence ID" value="NZ_JAQQLF010000016.1"/>
</dbReference>
<reference evidence="3 4" key="1">
    <citation type="submission" date="2023-01" db="EMBL/GenBank/DDBJ databases">
        <title>Novel species of the genus Vogesella isolated from rivers.</title>
        <authorList>
            <person name="Lu H."/>
        </authorList>
    </citation>
    <scope>NUCLEOTIDE SEQUENCE [LARGE SCALE GENOMIC DNA]</scope>
    <source>
        <strain evidence="3 4">DC21W</strain>
    </source>
</reference>
<dbReference type="EMBL" id="JAQQLF010000016">
    <property type="protein sequence ID" value="MDC7718158.1"/>
    <property type="molecule type" value="Genomic_DNA"/>
</dbReference>
<keyword evidence="2" id="KW-0812">Transmembrane</keyword>
<sequence>MGLFSCWLLFAAIGWVWLEAGERHAAQQALDEQAEQQLGQLRTQLDAMQQEARQLLRSLMLARDEGREQFSPYLASLRRHTPQLGTVALLVANPAQGRLLEVQAFEPFQLGGALLPTQDLARLPQVAAALPGLQRGQAQVLVWQRRSPEQLLLIIPGQQGMALALWLPPQALLQDNRRDGVQAVLSVQPAAPPAASEAGSLLSQQALRSGAFELNLTLWRAWQPVAQLSWRSIALLAFMLLLWLLGWRSWRQSRGLLRQRLQARRLQAQWLEQARQQAPVSPQRALATLERQLQTLPPAGLMRVWWVHGRGVRRRSFHQASAMLQLESQLAKAPFDGLTAVRLRHGQVLLVLLQDEAGMVANSQRLSHWLTAVMGGRPDEASMLWHCFEMDHGVAELERALLGTSITPLYSAASPLPPGR</sequence>
<protein>
    <submittedName>
        <fullName evidence="3">Uncharacterized protein</fullName>
    </submittedName>
</protein>
<organism evidence="3 4">
    <name type="scientific">Vogesella aquatica</name>
    <dbReference type="NCBI Taxonomy" id="2984206"/>
    <lineage>
        <taxon>Bacteria</taxon>
        <taxon>Pseudomonadati</taxon>
        <taxon>Pseudomonadota</taxon>
        <taxon>Betaproteobacteria</taxon>
        <taxon>Neisseriales</taxon>
        <taxon>Chromobacteriaceae</taxon>
        <taxon>Vogesella</taxon>
    </lineage>
</organism>
<feature type="coiled-coil region" evidence="1">
    <location>
        <begin position="31"/>
        <end position="65"/>
    </location>
</feature>
<evidence type="ECO:0000256" key="1">
    <source>
        <dbReference type="SAM" id="Coils"/>
    </source>
</evidence>
<proteinExistence type="predicted"/>
<evidence type="ECO:0000313" key="4">
    <source>
        <dbReference type="Proteomes" id="UP001219956"/>
    </source>
</evidence>
<keyword evidence="2" id="KW-1133">Transmembrane helix</keyword>
<comment type="caution">
    <text evidence="3">The sequence shown here is derived from an EMBL/GenBank/DDBJ whole genome shotgun (WGS) entry which is preliminary data.</text>
</comment>
<name>A0ABT5J180_9NEIS</name>
<keyword evidence="1" id="KW-0175">Coiled coil</keyword>
<feature type="transmembrane region" description="Helical" evidence="2">
    <location>
        <begin position="228"/>
        <end position="250"/>
    </location>
</feature>
<evidence type="ECO:0000313" key="3">
    <source>
        <dbReference type="EMBL" id="MDC7718158.1"/>
    </source>
</evidence>
<gene>
    <name evidence="3" type="ORF">PQU95_13140</name>
</gene>
<dbReference type="Proteomes" id="UP001219956">
    <property type="component" value="Unassembled WGS sequence"/>
</dbReference>
<keyword evidence="4" id="KW-1185">Reference proteome</keyword>
<accession>A0ABT5J180</accession>